<dbReference type="HAMAP" id="MF_00203">
    <property type="entry name" value="UvrC"/>
    <property type="match status" value="1"/>
</dbReference>
<dbReference type="InterPro" id="IPR036876">
    <property type="entry name" value="UVR_dom_sf"/>
</dbReference>
<dbReference type="InterPro" id="IPR050066">
    <property type="entry name" value="UvrABC_protein_C"/>
</dbReference>
<name>A0A081BVB8_VECG1</name>
<dbReference type="PROSITE" id="PS50151">
    <property type="entry name" value="UVR"/>
    <property type="match status" value="1"/>
</dbReference>
<dbReference type="Gene3D" id="4.10.860.10">
    <property type="entry name" value="UVR domain"/>
    <property type="match status" value="1"/>
</dbReference>
<dbReference type="PANTHER" id="PTHR30562:SF1">
    <property type="entry name" value="UVRABC SYSTEM PROTEIN C"/>
    <property type="match status" value="1"/>
</dbReference>
<dbReference type="AlphaFoldDB" id="A0A081BVB8"/>
<dbReference type="InterPro" id="IPR047296">
    <property type="entry name" value="GIY-YIG_UvrC_Cho"/>
</dbReference>
<dbReference type="Pfam" id="PF08459">
    <property type="entry name" value="UvrC_RNaseH_dom"/>
    <property type="match status" value="1"/>
</dbReference>
<dbReference type="EMBL" id="DF820464">
    <property type="protein sequence ID" value="GAK56273.1"/>
    <property type="molecule type" value="Genomic_DNA"/>
</dbReference>
<comment type="similarity">
    <text evidence="6">Belongs to the UvrC family.</text>
</comment>
<keyword evidence="2 6" id="KW-0227">DNA damage</keyword>
<dbReference type="GO" id="GO:0009432">
    <property type="term" value="P:SOS response"/>
    <property type="evidence" value="ECO:0007669"/>
    <property type="project" value="UniProtKB-UniRule"/>
</dbReference>
<feature type="domain" description="GIY-YIG" evidence="8">
    <location>
        <begin position="20"/>
        <end position="99"/>
    </location>
</feature>
<dbReference type="CDD" id="cd10434">
    <property type="entry name" value="GIY-YIG_UvrC_Cho"/>
    <property type="match status" value="1"/>
</dbReference>
<feature type="domain" description="UVR" evidence="7">
    <location>
        <begin position="210"/>
        <end position="245"/>
    </location>
</feature>
<dbReference type="InterPro" id="IPR035901">
    <property type="entry name" value="GIY-YIG_endonuc_sf"/>
</dbReference>
<dbReference type="Gene3D" id="3.30.420.340">
    <property type="entry name" value="UvrC, RNAse H endonuclease domain"/>
    <property type="match status" value="1"/>
</dbReference>
<evidence type="ECO:0000256" key="3">
    <source>
        <dbReference type="ARBA" id="ARBA00022769"/>
    </source>
</evidence>
<dbReference type="Gene3D" id="1.10.150.20">
    <property type="entry name" value="5' to 3' exonuclease, C-terminal subdomain"/>
    <property type="match status" value="1"/>
</dbReference>
<dbReference type="Proteomes" id="UP000030661">
    <property type="component" value="Unassembled WGS sequence"/>
</dbReference>
<dbReference type="InterPro" id="IPR000305">
    <property type="entry name" value="GIY-YIG_endonuc"/>
</dbReference>
<evidence type="ECO:0000256" key="5">
    <source>
        <dbReference type="ARBA" id="ARBA00023204"/>
    </source>
</evidence>
<dbReference type="Gene3D" id="3.40.1440.10">
    <property type="entry name" value="GIY-YIG endonuclease"/>
    <property type="match status" value="1"/>
</dbReference>
<comment type="function">
    <text evidence="6">The UvrABC repair system catalyzes the recognition and processing of DNA lesions. UvrC both incises the 5' and 3' sides of the lesion. The N-terminal half is responsible for the 3' incision and the C-terminal half is responsible for the 5' incision.</text>
</comment>
<feature type="domain" description="UvrC family homology region profile" evidence="9">
    <location>
        <begin position="261"/>
        <end position="494"/>
    </location>
</feature>
<proteinExistence type="inferred from homology"/>
<dbReference type="NCBIfam" id="TIGR00194">
    <property type="entry name" value="uvrC"/>
    <property type="match status" value="1"/>
</dbReference>
<dbReference type="STRING" id="1499967.U27_03235"/>
<evidence type="ECO:0000259" key="7">
    <source>
        <dbReference type="PROSITE" id="PS50151"/>
    </source>
</evidence>
<dbReference type="Pfam" id="PF01541">
    <property type="entry name" value="GIY-YIG"/>
    <property type="match status" value="1"/>
</dbReference>
<evidence type="ECO:0000256" key="2">
    <source>
        <dbReference type="ARBA" id="ARBA00022763"/>
    </source>
</evidence>
<dbReference type="SUPFAM" id="SSF47781">
    <property type="entry name" value="RuvA domain 2-like"/>
    <property type="match status" value="1"/>
</dbReference>
<comment type="subunit">
    <text evidence="6">Interacts with UvrB in an incision complex.</text>
</comment>
<dbReference type="SUPFAM" id="SSF82771">
    <property type="entry name" value="GIY-YIG endonuclease"/>
    <property type="match status" value="1"/>
</dbReference>
<evidence type="ECO:0000256" key="6">
    <source>
        <dbReference type="HAMAP-Rule" id="MF_00203"/>
    </source>
</evidence>
<gene>
    <name evidence="6" type="primary">uvrC</name>
    <name evidence="10" type="ORF">U27_03235</name>
</gene>
<dbReference type="GO" id="GO:0005737">
    <property type="term" value="C:cytoplasm"/>
    <property type="evidence" value="ECO:0007669"/>
    <property type="project" value="UniProtKB-SubCell"/>
</dbReference>
<evidence type="ECO:0000256" key="1">
    <source>
        <dbReference type="ARBA" id="ARBA00022490"/>
    </source>
</evidence>
<dbReference type="InterPro" id="IPR001943">
    <property type="entry name" value="UVR_dom"/>
</dbReference>
<dbReference type="InterPro" id="IPR004791">
    <property type="entry name" value="UvrC"/>
</dbReference>
<sequence length="636" mass="72835">MKQSFAVAQNIQETLQNLPLLPGVYLMKNAEKTILYVGKAKRLRNRVRSYFTKAALPSVRIATMVMQVAEIEYIVTDSEIEALILEATLIKKHKPQYNVVLKDDKNFPYIKLTINEEFPRILTVRKIKRDGSLYFGPYVNVGALHKTLNLAKRFFPLRLCAGNITLNCKSRPCFEYEIHRCLGPCAGKCSKEEYWQVVEGAKLFLQGKKEDLVKDLQQRMAHYAEILQFEQAAKMRDQIEAVSRVMERQKVISTNLENQDVIATARKGTQVNLQIFFIRNGILMGRKSFNFSEIVQGESERLEDLEEREVLRSFVEQFYLKEMLIPDEILLPESIPNQQMIEEWLSEKRGKKVSFVIPQRGKKKQLLALVQQNAELALTDMGDADSAISQQILAELQQQFHFHHLPRRIECFDISNIQGAMAVGSMVVCVDGLMQPKEYKRFKIKTIEGSDDFGMMQEVITRRYARVQKENLPFPDLIMIDGGKGQLHATKYALHALHISSPDVIGLAKAHGARGTEKDRERVFTTVTGEGIVLDTAAKSAQLLQHIRDEAHRFAITYHRILRKKANFHSILEEIPGVGQKRRKKLLMRFGSLKKLKEATIDEIAATPSIHDELAETIYTFLHADEQEKEYGTVRS</sequence>
<dbReference type="GO" id="GO:0009380">
    <property type="term" value="C:excinuclease repair complex"/>
    <property type="evidence" value="ECO:0007669"/>
    <property type="project" value="InterPro"/>
</dbReference>
<evidence type="ECO:0000313" key="10">
    <source>
        <dbReference type="EMBL" id="GAK56273.1"/>
    </source>
</evidence>
<evidence type="ECO:0000313" key="11">
    <source>
        <dbReference type="Proteomes" id="UP000030661"/>
    </source>
</evidence>
<keyword evidence="11" id="KW-1185">Reference proteome</keyword>
<dbReference type="InterPro" id="IPR041663">
    <property type="entry name" value="DisA/LigA_HHH"/>
</dbReference>
<keyword evidence="4 6" id="KW-0267">Excision nuclease</keyword>
<keyword evidence="1 6" id="KW-0963">Cytoplasm</keyword>
<accession>A0A081BVB8</accession>
<keyword evidence="6" id="KW-0742">SOS response</keyword>
<dbReference type="HOGENOM" id="CLU_014841_3_2_0"/>
<dbReference type="InterPro" id="IPR010994">
    <property type="entry name" value="RuvA_2-like"/>
</dbReference>
<evidence type="ECO:0000259" key="8">
    <source>
        <dbReference type="PROSITE" id="PS50164"/>
    </source>
</evidence>
<reference evidence="10" key="1">
    <citation type="journal article" date="2015" name="PeerJ">
        <title>First genomic representation of candidate bacterial phylum KSB3 points to enhanced environmental sensing as a trigger of wastewater bulking.</title>
        <authorList>
            <person name="Sekiguchi Y."/>
            <person name="Ohashi A."/>
            <person name="Parks D.H."/>
            <person name="Yamauchi T."/>
            <person name="Tyson G.W."/>
            <person name="Hugenholtz P."/>
        </authorList>
    </citation>
    <scope>NUCLEOTIDE SEQUENCE [LARGE SCALE GENOMIC DNA]</scope>
</reference>
<dbReference type="Pfam" id="PF22920">
    <property type="entry name" value="UvrC_RNaseH"/>
    <property type="match status" value="1"/>
</dbReference>
<evidence type="ECO:0000259" key="9">
    <source>
        <dbReference type="PROSITE" id="PS50165"/>
    </source>
</evidence>
<dbReference type="SMART" id="SM00465">
    <property type="entry name" value="GIYc"/>
    <property type="match status" value="1"/>
</dbReference>
<protein>
    <recommendedName>
        <fullName evidence="6">UvrABC system protein C</fullName>
        <shortName evidence="6">Protein UvrC</shortName>
    </recommendedName>
    <alternativeName>
        <fullName evidence="6">Excinuclease ABC subunit C</fullName>
    </alternativeName>
</protein>
<dbReference type="InterPro" id="IPR001162">
    <property type="entry name" value="UvrC_RNase_H_dom"/>
</dbReference>
<dbReference type="Pfam" id="PF12826">
    <property type="entry name" value="HHH_2"/>
    <property type="match status" value="1"/>
</dbReference>
<dbReference type="eggNOG" id="COG0322">
    <property type="taxonomic scope" value="Bacteria"/>
</dbReference>
<dbReference type="InterPro" id="IPR038476">
    <property type="entry name" value="UvrC_RNase_H_dom_sf"/>
</dbReference>
<evidence type="ECO:0000256" key="4">
    <source>
        <dbReference type="ARBA" id="ARBA00022881"/>
    </source>
</evidence>
<dbReference type="GO" id="GO:0006289">
    <property type="term" value="P:nucleotide-excision repair"/>
    <property type="evidence" value="ECO:0007669"/>
    <property type="project" value="UniProtKB-UniRule"/>
</dbReference>
<dbReference type="GO" id="GO:0003677">
    <property type="term" value="F:DNA binding"/>
    <property type="evidence" value="ECO:0007669"/>
    <property type="project" value="UniProtKB-UniRule"/>
</dbReference>
<dbReference type="PROSITE" id="PS50165">
    <property type="entry name" value="UVRC"/>
    <property type="match status" value="1"/>
</dbReference>
<organism evidence="10">
    <name type="scientific">Vecturithrix granuli</name>
    <dbReference type="NCBI Taxonomy" id="1499967"/>
    <lineage>
        <taxon>Bacteria</taxon>
        <taxon>Candidatus Moduliflexota</taxon>
        <taxon>Candidatus Vecturitrichia</taxon>
        <taxon>Candidatus Vecturitrichales</taxon>
        <taxon>Candidatus Vecturitrichaceae</taxon>
        <taxon>Candidatus Vecturithrix</taxon>
    </lineage>
</organism>
<dbReference type="FunFam" id="3.40.1440.10:FF:000001">
    <property type="entry name" value="UvrABC system protein C"/>
    <property type="match status" value="1"/>
</dbReference>
<dbReference type="SUPFAM" id="SSF46600">
    <property type="entry name" value="C-terminal UvrC-binding domain of UvrB"/>
    <property type="match status" value="1"/>
</dbReference>
<dbReference type="PANTHER" id="PTHR30562">
    <property type="entry name" value="UVRC/OXIDOREDUCTASE"/>
    <property type="match status" value="1"/>
</dbReference>
<dbReference type="GO" id="GO:0009381">
    <property type="term" value="F:excinuclease ABC activity"/>
    <property type="evidence" value="ECO:0007669"/>
    <property type="project" value="UniProtKB-UniRule"/>
</dbReference>
<dbReference type="NCBIfam" id="NF001824">
    <property type="entry name" value="PRK00558.1-5"/>
    <property type="match status" value="1"/>
</dbReference>
<comment type="subcellular location">
    <subcellularLocation>
        <location evidence="6">Cytoplasm</location>
    </subcellularLocation>
</comment>
<keyword evidence="3 6" id="KW-0228">DNA excision</keyword>
<keyword evidence="5 6" id="KW-0234">DNA repair</keyword>
<dbReference type="PROSITE" id="PS50164">
    <property type="entry name" value="GIY_YIG"/>
    <property type="match status" value="1"/>
</dbReference>